<dbReference type="PANTHER" id="PTHR12247:SF132">
    <property type="entry name" value="POLYCOMB PROTEIN SCM"/>
    <property type="match status" value="1"/>
</dbReference>
<reference evidence="4 5" key="1">
    <citation type="journal article" date="2017" name="PLoS Biol.">
        <title>The sea cucumber genome provides insights into morphological evolution and visceral regeneration.</title>
        <authorList>
            <person name="Zhang X."/>
            <person name="Sun L."/>
            <person name="Yuan J."/>
            <person name="Sun Y."/>
            <person name="Gao Y."/>
            <person name="Zhang L."/>
            <person name="Li S."/>
            <person name="Dai H."/>
            <person name="Hamel J.F."/>
            <person name="Liu C."/>
            <person name="Yu Y."/>
            <person name="Liu S."/>
            <person name="Lin W."/>
            <person name="Guo K."/>
            <person name="Jin S."/>
            <person name="Xu P."/>
            <person name="Storey K.B."/>
            <person name="Huan P."/>
            <person name="Zhang T."/>
            <person name="Zhou Y."/>
            <person name="Zhang J."/>
            <person name="Lin C."/>
            <person name="Li X."/>
            <person name="Xing L."/>
            <person name="Huo D."/>
            <person name="Sun M."/>
            <person name="Wang L."/>
            <person name="Mercier A."/>
            <person name="Li F."/>
            <person name="Yang H."/>
            <person name="Xiang J."/>
        </authorList>
    </citation>
    <scope>NUCLEOTIDE SEQUENCE [LARGE SCALE GENOMIC DNA]</scope>
    <source>
        <strain evidence="4">Shaxun</strain>
        <tissue evidence="4">Muscle</tissue>
    </source>
</reference>
<dbReference type="GO" id="GO:0003682">
    <property type="term" value="F:chromatin binding"/>
    <property type="evidence" value="ECO:0007669"/>
    <property type="project" value="TreeGrafter"/>
</dbReference>
<dbReference type="SMART" id="SM00561">
    <property type="entry name" value="MBT"/>
    <property type="match status" value="1"/>
</dbReference>
<dbReference type="GO" id="GO:0042393">
    <property type="term" value="F:histone binding"/>
    <property type="evidence" value="ECO:0007669"/>
    <property type="project" value="TreeGrafter"/>
</dbReference>
<keyword evidence="5" id="KW-1185">Reference proteome</keyword>
<feature type="repeat" description="MBT" evidence="2">
    <location>
        <begin position="85"/>
        <end position="187"/>
    </location>
</feature>
<feature type="region of interest" description="Disordered" evidence="3">
    <location>
        <begin position="188"/>
        <end position="208"/>
    </location>
</feature>
<dbReference type="CDD" id="cd20110">
    <property type="entry name" value="MBT_dScm_rpt2"/>
    <property type="match status" value="1"/>
</dbReference>
<name>A0A2G8KS94_STIJA</name>
<dbReference type="InterPro" id="IPR050548">
    <property type="entry name" value="PcG_chromatin_remod_factors"/>
</dbReference>
<proteinExistence type="predicted"/>
<evidence type="ECO:0000256" key="1">
    <source>
        <dbReference type="ARBA" id="ARBA00022737"/>
    </source>
</evidence>
<sequence length="227" mass="25238">MPNFHDRNTLAQSLSITQGSEELDSYLHSDSLGIQGPRLRLRLDGSDNKNDFWRLVDSSDIKPVGKCEANGGMLQPPLGFRMNASSWPLFLQRTLTSSAKLAPASAFKPEPPTPEKNFFKVGMKLEAVDRKNSFLICPGTVAKVKDNMIFISFDGWSGAFDYWCEYNSRDIFPVGWCAKTGHYLQPPGNKGEENVTYGGPKRTGKREQHNSLTYWQGCATLGGPAQQ</sequence>
<evidence type="ECO:0000313" key="5">
    <source>
        <dbReference type="Proteomes" id="UP000230750"/>
    </source>
</evidence>
<dbReference type="Proteomes" id="UP000230750">
    <property type="component" value="Unassembled WGS sequence"/>
</dbReference>
<dbReference type="InterPro" id="IPR004092">
    <property type="entry name" value="Mbt"/>
</dbReference>
<dbReference type="GO" id="GO:0045892">
    <property type="term" value="P:negative regulation of DNA-templated transcription"/>
    <property type="evidence" value="ECO:0007669"/>
    <property type="project" value="TreeGrafter"/>
</dbReference>
<dbReference type="Pfam" id="PF02820">
    <property type="entry name" value="MBT"/>
    <property type="match status" value="2"/>
</dbReference>
<dbReference type="AlphaFoldDB" id="A0A2G8KS94"/>
<feature type="repeat" description="MBT" evidence="2">
    <location>
        <begin position="1"/>
        <end position="77"/>
    </location>
</feature>
<keyword evidence="1" id="KW-0677">Repeat</keyword>
<dbReference type="STRING" id="307972.A0A2G8KS94"/>
<evidence type="ECO:0000313" key="4">
    <source>
        <dbReference type="EMBL" id="PIK50852.1"/>
    </source>
</evidence>
<comment type="caution">
    <text evidence="4">The sequence shown here is derived from an EMBL/GenBank/DDBJ whole genome shotgun (WGS) entry which is preliminary data.</text>
</comment>
<dbReference type="PANTHER" id="PTHR12247">
    <property type="entry name" value="POLYCOMB GROUP PROTEIN"/>
    <property type="match status" value="1"/>
</dbReference>
<dbReference type="EMBL" id="MRZV01000402">
    <property type="protein sequence ID" value="PIK50852.1"/>
    <property type="molecule type" value="Genomic_DNA"/>
</dbReference>
<dbReference type="GO" id="GO:0005634">
    <property type="term" value="C:nucleus"/>
    <property type="evidence" value="ECO:0007669"/>
    <property type="project" value="InterPro"/>
</dbReference>
<evidence type="ECO:0000256" key="2">
    <source>
        <dbReference type="PROSITE-ProRule" id="PRU00459"/>
    </source>
</evidence>
<gene>
    <name evidence="4" type="ORF">BSL78_12277</name>
</gene>
<organism evidence="4 5">
    <name type="scientific">Stichopus japonicus</name>
    <name type="common">Sea cucumber</name>
    <dbReference type="NCBI Taxonomy" id="307972"/>
    <lineage>
        <taxon>Eukaryota</taxon>
        <taxon>Metazoa</taxon>
        <taxon>Echinodermata</taxon>
        <taxon>Eleutherozoa</taxon>
        <taxon>Echinozoa</taxon>
        <taxon>Holothuroidea</taxon>
        <taxon>Aspidochirotacea</taxon>
        <taxon>Aspidochirotida</taxon>
        <taxon>Stichopodidae</taxon>
        <taxon>Apostichopus</taxon>
    </lineage>
</organism>
<evidence type="ECO:0000256" key="3">
    <source>
        <dbReference type="SAM" id="MobiDB-lite"/>
    </source>
</evidence>
<dbReference type="PROSITE" id="PS51079">
    <property type="entry name" value="MBT"/>
    <property type="match status" value="2"/>
</dbReference>
<dbReference type="SUPFAM" id="SSF63748">
    <property type="entry name" value="Tudor/PWWP/MBT"/>
    <property type="match status" value="2"/>
</dbReference>
<dbReference type="Gene3D" id="2.30.30.140">
    <property type="match status" value="2"/>
</dbReference>
<protein>
    <submittedName>
        <fullName evidence="4">Putative polycomb protein SCMH1</fullName>
    </submittedName>
</protein>
<accession>A0A2G8KS94</accession>
<dbReference type="OrthoDB" id="5912862at2759"/>